<dbReference type="GO" id="GO:0005840">
    <property type="term" value="C:ribosome"/>
    <property type="evidence" value="ECO:0007669"/>
    <property type="project" value="UniProtKB-KW"/>
</dbReference>
<keyword evidence="1 4" id="KW-0689">Ribosomal protein</keyword>
<dbReference type="EMBL" id="UOET01000446">
    <property type="protein sequence ID" value="VAW29931.1"/>
    <property type="molecule type" value="Genomic_DNA"/>
</dbReference>
<dbReference type="PANTHER" id="PTHR11655">
    <property type="entry name" value="60S/50S RIBOSOMAL PROTEIN L6/L9"/>
    <property type="match status" value="1"/>
</dbReference>
<dbReference type="Gene3D" id="3.90.930.12">
    <property type="entry name" value="Ribosomal protein L6, alpha-beta domain"/>
    <property type="match status" value="2"/>
</dbReference>
<dbReference type="InterPro" id="IPR020040">
    <property type="entry name" value="Ribosomal_uL6_a/b-dom"/>
</dbReference>
<dbReference type="AlphaFoldDB" id="A0A3B0UFY4"/>
<feature type="domain" description="Large ribosomal subunit protein uL6 alpha-beta" evidence="3">
    <location>
        <begin position="14"/>
        <end position="81"/>
    </location>
</feature>
<accession>A0A3B0UFY4</accession>
<evidence type="ECO:0000256" key="1">
    <source>
        <dbReference type="ARBA" id="ARBA00022980"/>
    </source>
</evidence>
<dbReference type="GO" id="GO:0003735">
    <property type="term" value="F:structural constituent of ribosome"/>
    <property type="evidence" value="ECO:0007669"/>
    <property type="project" value="InterPro"/>
</dbReference>
<reference evidence="4" key="1">
    <citation type="submission" date="2018-06" db="EMBL/GenBank/DDBJ databases">
        <authorList>
            <person name="Zhirakovskaya E."/>
        </authorList>
    </citation>
    <scope>NUCLEOTIDE SEQUENCE</scope>
</reference>
<feature type="domain" description="Large ribosomal subunit protein uL6 alpha-beta" evidence="3">
    <location>
        <begin position="91"/>
        <end position="163"/>
    </location>
</feature>
<dbReference type="PANTHER" id="PTHR11655:SF14">
    <property type="entry name" value="LARGE RIBOSOMAL SUBUNIT PROTEIN UL6M"/>
    <property type="match status" value="1"/>
</dbReference>
<dbReference type="NCBIfam" id="TIGR03654">
    <property type="entry name" value="L6_bact"/>
    <property type="match status" value="1"/>
</dbReference>
<dbReference type="PIRSF" id="PIRSF002162">
    <property type="entry name" value="Ribosomal_L6"/>
    <property type="match status" value="1"/>
</dbReference>
<dbReference type="InterPro" id="IPR000702">
    <property type="entry name" value="Ribosomal_uL6-like"/>
</dbReference>
<dbReference type="GO" id="GO:0019843">
    <property type="term" value="F:rRNA binding"/>
    <property type="evidence" value="ECO:0007669"/>
    <property type="project" value="InterPro"/>
</dbReference>
<evidence type="ECO:0000313" key="4">
    <source>
        <dbReference type="EMBL" id="VAW29931.1"/>
    </source>
</evidence>
<organism evidence="4">
    <name type="scientific">hydrothermal vent metagenome</name>
    <dbReference type="NCBI Taxonomy" id="652676"/>
    <lineage>
        <taxon>unclassified sequences</taxon>
        <taxon>metagenomes</taxon>
        <taxon>ecological metagenomes</taxon>
    </lineage>
</organism>
<dbReference type="GO" id="GO:0002181">
    <property type="term" value="P:cytoplasmic translation"/>
    <property type="evidence" value="ECO:0007669"/>
    <property type="project" value="TreeGrafter"/>
</dbReference>
<dbReference type="Pfam" id="PF00347">
    <property type="entry name" value="Ribosomal_L6"/>
    <property type="match status" value="2"/>
</dbReference>
<protein>
    <submittedName>
        <fullName evidence="4">LSU ribosomal protein L6p (L9e)</fullName>
    </submittedName>
</protein>
<name>A0A3B0UFY4_9ZZZZ</name>
<dbReference type="SUPFAM" id="SSF56053">
    <property type="entry name" value="Ribosomal protein L6"/>
    <property type="match status" value="2"/>
</dbReference>
<evidence type="ECO:0000256" key="2">
    <source>
        <dbReference type="ARBA" id="ARBA00023274"/>
    </source>
</evidence>
<dbReference type="InterPro" id="IPR019906">
    <property type="entry name" value="Ribosomal_uL6_bac-type"/>
</dbReference>
<gene>
    <name evidence="4" type="ORF">MNBD_BACTEROID07-566</name>
</gene>
<dbReference type="InterPro" id="IPR036789">
    <property type="entry name" value="Ribosomal_uL6-like_a/b-dom_sf"/>
</dbReference>
<dbReference type="PRINTS" id="PR00059">
    <property type="entry name" value="RIBOSOMALL6"/>
</dbReference>
<dbReference type="GO" id="GO:1990904">
    <property type="term" value="C:ribonucleoprotein complex"/>
    <property type="evidence" value="ECO:0007669"/>
    <property type="project" value="UniProtKB-KW"/>
</dbReference>
<proteinExistence type="predicted"/>
<evidence type="ECO:0000259" key="3">
    <source>
        <dbReference type="Pfam" id="PF00347"/>
    </source>
</evidence>
<sequence length="177" mass="19338">MSRFTKKPIAILPKVEVSADVQTLTVKGPLGTLTRTIHPTVAIEVTPEGVVITAKNNSKLSKSLTGTFASHLKNMMTGTTEVFKKVLILEGVGYRVELKGKELVFAVGFSHSVTLQIPDGVTAVVEKNTIRLESIDKELVGQFAAVVRDVKKPEPYLGKGIHYENEVIRRKQGKKSV</sequence>
<keyword evidence="2" id="KW-0687">Ribonucleoprotein</keyword>